<dbReference type="GO" id="GO:0008168">
    <property type="term" value="F:methyltransferase activity"/>
    <property type="evidence" value="ECO:0007669"/>
    <property type="project" value="UniProtKB-KW"/>
</dbReference>
<dbReference type="EMBL" id="CAMXCT010001192">
    <property type="protein sequence ID" value="CAI3987707.1"/>
    <property type="molecule type" value="Genomic_DNA"/>
</dbReference>
<dbReference type="PANTHER" id="PTHR12773">
    <property type="entry name" value="UPF0315 PROTEIN-RELATED"/>
    <property type="match status" value="1"/>
</dbReference>
<dbReference type="CDD" id="cd21089">
    <property type="entry name" value="Trm112-like"/>
    <property type="match status" value="1"/>
</dbReference>
<dbReference type="InterPro" id="IPR005651">
    <property type="entry name" value="Trm112-like"/>
</dbReference>
<dbReference type="SUPFAM" id="SSF158997">
    <property type="entry name" value="Trm112p-like"/>
    <property type="match status" value="1"/>
</dbReference>
<sequence length="167" mass="18420">QGSLRSPVCHRLFGSSASTPGSPRTVASGSAHMKLLTHNLLKCNKKGVTNGFPLIIRAVTMKYEETPYEQSFVSAMVPKLEYDALLKALGEIRDCSNFEGIEKLGKFPTLPLALPPDHEKNEEFLKQLHTVLFDLNLIEGQLVCPESGRVFPVNDGIPNMLLNDDEV</sequence>
<evidence type="ECO:0000313" key="3">
    <source>
        <dbReference type="EMBL" id="CAL4775019.1"/>
    </source>
</evidence>
<accession>A0A9P1C8X6</accession>
<reference evidence="3 4" key="2">
    <citation type="submission" date="2024-05" db="EMBL/GenBank/DDBJ databases">
        <authorList>
            <person name="Chen Y."/>
            <person name="Shah S."/>
            <person name="Dougan E. K."/>
            <person name="Thang M."/>
            <person name="Chan C."/>
        </authorList>
    </citation>
    <scope>NUCLEOTIDE SEQUENCE [LARGE SCALE GENOMIC DNA]</scope>
</reference>
<keyword evidence="4" id="KW-1185">Reference proteome</keyword>
<feature type="non-terminal residue" evidence="2">
    <location>
        <position position="167"/>
    </location>
</feature>
<dbReference type="Pfam" id="PF03966">
    <property type="entry name" value="Trm112p"/>
    <property type="match status" value="1"/>
</dbReference>
<comment type="similarity">
    <text evidence="1">Belongs to the TRM112 family.</text>
</comment>
<evidence type="ECO:0000256" key="1">
    <source>
        <dbReference type="ARBA" id="ARBA00007980"/>
    </source>
</evidence>
<dbReference type="OrthoDB" id="2187549at2759"/>
<dbReference type="GO" id="GO:0046982">
    <property type="term" value="F:protein heterodimerization activity"/>
    <property type="evidence" value="ECO:0007669"/>
    <property type="project" value="InterPro"/>
</dbReference>
<keyword evidence="3" id="KW-0808">Transferase</keyword>
<dbReference type="GO" id="GO:0070476">
    <property type="term" value="P:rRNA (guanine-N7)-methylation"/>
    <property type="evidence" value="ECO:0007669"/>
    <property type="project" value="TreeGrafter"/>
</dbReference>
<dbReference type="EMBL" id="CAMXCT020001192">
    <property type="protein sequence ID" value="CAL1141082.1"/>
    <property type="molecule type" value="Genomic_DNA"/>
</dbReference>
<organism evidence="2">
    <name type="scientific">Cladocopium goreaui</name>
    <dbReference type="NCBI Taxonomy" id="2562237"/>
    <lineage>
        <taxon>Eukaryota</taxon>
        <taxon>Sar</taxon>
        <taxon>Alveolata</taxon>
        <taxon>Dinophyceae</taxon>
        <taxon>Suessiales</taxon>
        <taxon>Symbiodiniaceae</taxon>
        <taxon>Cladocopium</taxon>
    </lineage>
</organism>
<comment type="caution">
    <text evidence="2">The sequence shown here is derived from an EMBL/GenBank/DDBJ whole genome shotgun (WGS) entry which is preliminary data.</text>
</comment>
<dbReference type="GO" id="GO:0030488">
    <property type="term" value="P:tRNA methylation"/>
    <property type="evidence" value="ECO:0007669"/>
    <property type="project" value="TreeGrafter"/>
</dbReference>
<dbReference type="AlphaFoldDB" id="A0A9P1C8X6"/>
<reference evidence="2" key="1">
    <citation type="submission" date="2022-10" db="EMBL/GenBank/DDBJ databases">
        <authorList>
            <person name="Chen Y."/>
            <person name="Dougan E. K."/>
            <person name="Chan C."/>
            <person name="Rhodes N."/>
            <person name="Thang M."/>
        </authorList>
    </citation>
    <scope>NUCLEOTIDE SEQUENCE</scope>
</reference>
<keyword evidence="3" id="KW-0489">Methyltransferase</keyword>
<dbReference type="Gene3D" id="2.20.25.10">
    <property type="match status" value="1"/>
</dbReference>
<evidence type="ECO:0000313" key="2">
    <source>
        <dbReference type="EMBL" id="CAI3987707.1"/>
    </source>
</evidence>
<dbReference type="Proteomes" id="UP001152797">
    <property type="component" value="Unassembled WGS sequence"/>
</dbReference>
<dbReference type="EMBL" id="CAMXCT030001192">
    <property type="protein sequence ID" value="CAL4775019.1"/>
    <property type="molecule type" value="Genomic_DNA"/>
</dbReference>
<dbReference type="PANTHER" id="PTHR12773:SF0">
    <property type="entry name" value="MULTIFUNCTIONAL METHYLTRANSFERASE SUBUNIT TRM112-LIKE PROTEIN"/>
    <property type="match status" value="1"/>
</dbReference>
<evidence type="ECO:0000313" key="4">
    <source>
        <dbReference type="Proteomes" id="UP001152797"/>
    </source>
</evidence>
<dbReference type="InterPro" id="IPR039127">
    <property type="entry name" value="Trm112"/>
</dbReference>
<gene>
    <name evidence="2" type="ORF">C1SCF055_LOCUS14960</name>
</gene>
<name>A0A9P1C8X6_9DINO</name>
<proteinExistence type="inferred from homology"/>
<protein>
    <submittedName>
        <fullName evidence="3">Multifunctional methyltransferase subunit TRM112-like protein</fullName>
    </submittedName>
</protein>